<proteinExistence type="predicted"/>
<feature type="transmembrane region" description="Helical" evidence="1">
    <location>
        <begin position="45"/>
        <end position="72"/>
    </location>
</feature>
<dbReference type="AlphaFoldDB" id="A0A9P4GQE4"/>
<dbReference type="OrthoDB" id="5238025at2759"/>
<name>A0A9P4GQE4_9PLEO</name>
<keyword evidence="3" id="KW-1185">Reference proteome</keyword>
<evidence type="ECO:0000256" key="1">
    <source>
        <dbReference type="SAM" id="Phobius"/>
    </source>
</evidence>
<dbReference type="Proteomes" id="UP000800039">
    <property type="component" value="Unassembled WGS sequence"/>
</dbReference>
<evidence type="ECO:0000313" key="3">
    <source>
        <dbReference type="Proteomes" id="UP000800039"/>
    </source>
</evidence>
<sequence length="289" mass="32260">MRKVEFSLPSIAGKATSLFQPRKDASPMFNRPLDSACPHHRIARILYATFLTLLILISIPVVALKAMTYSFIEDNRMMGFMFETTERDGRESISVVMAALPRMLYHAPAKLALVAAVISIFLGAAHLGFVGVDWKNGKRTQTYAFRRNIMFLHITNSILVLFALVSIYVTHKSTSHFRDGYVNLRASRMADTSSENFFRYNIGTFDLETWSCELKNVQGATMVAEDYGKQCKIEVAGRAVMIPFVIFAWLVAGIGIWGLVGGGRRGPDGERIKTEEVGLEMGKMNATDE</sequence>
<evidence type="ECO:0000313" key="2">
    <source>
        <dbReference type="EMBL" id="KAF1849629.1"/>
    </source>
</evidence>
<keyword evidence="1" id="KW-0812">Transmembrane</keyword>
<dbReference type="GeneID" id="63847010"/>
<comment type="caution">
    <text evidence="2">The sequence shown here is derived from an EMBL/GenBank/DDBJ whole genome shotgun (WGS) entry which is preliminary data.</text>
</comment>
<organism evidence="2 3">
    <name type="scientific">Cucurbitaria berberidis CBS 394.84</name>
    <dbReference type="NCBI Taxonomy" id="1168544"/>
    <lineage>
        <taxon>Eukaryota</taxon>
        <taxon>Fungi</taxon>
        <taxon>Dikarya</taxon>
        <taxon>Ascomycota</taxon>
        <taxon>Pezizomycotina</taxon>
        <taxon>Dothideomycetes</taxon>
        <taxon>Pleosporomycetidae</taxon>
        <taxon>Pleosporales</taxon>
        <taxon>Pleosporineae</taxon>
        <taxon>Cucurbitariaceae</taxon>
        <taxon>Cucurbitaria</taxon>
    </lineage>
</organism>
<gene>
    <name evidence="2" type="ORF">K460DRAFT_298227</name>
</gene>
<keyword evidence="1" id="KW-0472">Membrane</keyword>
<feature type="transmembrane region" description="Helical" evidence="1">
    <location>
        <begin position="239"/>
        <end position="260"/>
    </location>
</feature>
<reference evidence="2" key="1">
    <citation type="submission" date="2020-01" db="EMBL/GenBank/DDBJ databases">
        <authorList>
            <consortium name="DOE Joint Genome Institute"/>
            <person name="Haridas S."/>
            <person name="Albert R."/>
            <person name="Binder M."/>
            <person name="Bloem J."/>
            <person name="Labutti K."/>
            <person name="Salamov A."/>
            <person name="Andreopoulos B."/>
            <person name="Baker S.E."/>
            <person name="Barry K."/>
            <person name="Bills G."/>
            <person name="Bluhm B.H."/>
            <person name="Cannon C."/>
            <person name="Castanera R."/>
            <person name="Culley D.E."/>
            <person name="Daum C."/>
            <person name="Ezra D."/>
            <person name="Gonzalez J.B."/>
            <person name="Henrissat B."/>
            <person name="Kuo A."/>
            <person name="Liang C."/>
            <person name="Lipzen A."/>
            <person name="Lutzoni F."/>
            <person name="Magnuson J."/>
            <person name="Mondo S."/>
            <person name="Nolan M."/>
            <person name="Ohm R."/>
            <person name="Pangilinan J."/>
            <person name="Park H.-J."/>
            <person name="Ramirez L."/>
            <person name="Alfaro M."/>
            <person name="Sun H."/>
            <person name="Tritt A."/>
            <person name="Yoshinaga Y."/>
            <person name="Zwiers L.-H."/>
            <person name="Turgeon B.G."/>
            <person name="Goodwin S.B."/>
            <person name="Spatafora J.W."/>
            <person name="Crous P.W."/>
            <person name="Grigoriev I.V."/>
        </authorList>
    </citation>
    <scope>NUCLEOTIDE SEQUENCE</scope>
    <source>
        <strain evidence="2">CBS 394.84</strain>
    </source>
</reference>
<keyword evidence="1" id="KW-1133">Transmembrane helix</keyword>
<accession>A0A9P4GQE4</accession>
<dbReference type="EMBL" id="ML976614">
    <property type="protein sequence ID" value="KAF1849629.1"/>
    <property type="molecule type" value="Genomic_DNA"/>
</dbReference>
<feature type="transmembrane region" description="Helical" evidence="1">
    <location>
        <begin position="111"/>
        <end position="129"/>
    </location>
</feature>
<dbReference type="RefSeq" id="XP_040792192.1">
    <property type="nucleotide sequence ID" value="XM_040929758.1"/>
</dbReference>
<feature type="transmembrane region" description="Helical" evidence="1">
    <location>
        <begin position="149"/>
        <end position="169"/>
    </location>
</feature>
<protein>
    <submittedName>
        <fullName evidence="2">Uncharacterized protein</fullName>
    </submittedName>
</protein>